<organism evidence="2 3">
    <name type="scientific">Pristionchus fissidentatus</name>
    <dbReference type="NCBI Taxonomy" id="1538716"/>
    <lineage>
        <taxon>Eukaryota</taxon>
        <taxon>Metazoa</taxon>
        <taxon>Ecdysozoa</taxon>
        <taxon>Nematoda</taxon>
        <taxon>Chromadorea</taxon>
        <taxon>Rhabditida</taxon>
        <taxon>Rhabditina</taxon>
        <taxon>Diplogasteromorpha</taxon>
        <taxon>Diplogasteroidea</taxon>
        <taxon>Neodiplogasteridae</taxon>
        <taxon>Pristionchus</taxon>
    </lineage>
</organism>
<dbReference type="EMBL" id="BTSY01000006">
    <property type="protein sequence ID" value="GMT34018.1"/>
    <property type="molecule type" value="Genomic_DNA"/>
</dbReference>
<feature type="non-terminal residue" evidence="2">
    <location>
        <position position="1"/>
    </location>
</feature>
<dbReference type="InterPro" id="IPR038839">
    <property type="entry name" value="Attf-4-like"/>
</dbReference>
<feature type="region of interest" description="Disordered" evidence="1">
    <location>
        <begin position="191"/>
        <end position="211"/>
    </location>
</feature>
<comment type="caution">
    <text evidence="2">The sequence shown here is derived from an EMBL/GenBank/DDBJ whole genome shotgun (WGS) entry which is preliminary data.</text>
</comment>
<accession>A0AAV5WUV8</accession>
<protein>
    <recommendedName>
        <fullName evidence="4">C2H2-type domain-containing protein</fullName>
    </recommendedName>
</protein>
<gene>
    <name evidence="2" type="ORF">PFISCL1PPCAC_25315</name>
</gene>
<evidence type="ECO:0008006" key="4">
    <source>
        <dbReference type="Google" id="ProtNLM"/>
    </source>
</evidence>
<sequence>QYDHFKKNMFQIMNKFDEDFDGNSLNLLPLKQDLPCQLSSPYHGSPNLMSNESLTDISVSARSAKPTMMIRKTIVTDPKEVSSSSSISSLSIPLSILLPSSPSLSHAPHPGSATPHHDSLFDQSLGMAMQAGFETPAPPTHKRKKRTVEDIMAELMGETNEKPVPAHPVGSDTPRLDSMSADQFLDRILGSDWKNQPPYETPQQFKDKRKKRSMEEVIGELAAQANEEEMEQNGNTNCSENTEGLHRCPFEGCDCIFNKIGTLADHSMRDHYWIGAMMLQCTKCQELFACERSFNTHLLSCSLGEINFIVKKWSPEESKAEAEARSLREQKLQKCPFKNCYYSGNQITEGIYKHIATFHHTEGRVAYQCGCGTTRRKLKTILFHLYKECRGNDVNWFIAGSKRRKKNHQEDDEDDE</sequence>
<dbReference type="AlphaFoldDB" id="A0AAV5WUV8"/>
<evidence type="ECO:0000313" key="3">
    <source>
        <dbReference type="Proteomes" id="UP001432322"/>
    </source>
</evidence>
<evidence type="ECO:0000313" key="2">
    <source>
        <dbReference type="EMBL" id="GMT34018.1"/>
    </source>
</evidence>
<name>A0AAV5WUV8_9BILA</name>
<reference evidence="2" key="1">
    <citation type="submission" date="2023-10" db="EMBL/GenBank/DDBJ databases">
        <title>Genome assembly of Pristionchus species.</title>
        <authorList>
            <person name="Yoshida K."/>
            <person name="Sommer R.J."/>
        </authorList>
    </citation>
    <scope>NUCLEOTIDE SEQUENCE</scope>
    <source>
        <strain evidence="2">RS5133</strain>
    </source>
</reference>
<dbReference type="Proteomes" id="UP001432322">
    <property type="component" value="Unassembled WGS sequence"/>
</dbReference>
<keyword evidence="3" id="KW-1185">Reference proteome</keyword>
<proteinExistence type="predicted"/>
<dbReference type="PANTHER" id="PTHR36522">
    <property type="entry name" value="AT HOOK-CONTAINING PROTEIN ATTF-4"/>
    <property type="match status" value="1"/>
</dbReference>
<evidence type="ECO:0000256" key="1">
    <source>
        <dbReference type="SAM" id="MobiDB-lite"/>
    </source>
</evidence>
<dbReference type="PANTHER" id="PTHR36522:SF1">
    <property type="entry name" value="AT HOOK-CONTAINING PROTEIN ATTF-4"/>
    <property type="match status" value="1"/>
</dbReference>